<dbReference type="AlphaFoldDB" id="A0A1I6VWY2"/>
<accession>A0A1I6VWY2</accession>
<feature type="compositionally biased region" description="Gly residues" evidence="1">
    <location>
        <begin position="32"/>
        <end position="41"/>
    </location>
</feature>
<dbReference type="STRING" id="1176198.SAMN05444716_110126"/>
<gene>
    <name evidence="4" type="ORF">SAMN05444716_110126</name>
</gene>
<dbReference type="Pfam" id="PF26056">
    <property type="entry name" value="DUF8017"/>
    <property type="match status" value="1"/>
</dbReference>
<evidence type="ECO:0000313" key="4">
    <source>
        <dbReference type="EMBL" id="SFT18091.1"/>
    </source>
</evidence>
<feature type="compositionally biased region" description="Basic and acidic residues" evidence="1">
    <location>
        <begin position="85"/>
        <end position="101"/>
    </location>
</feature>
<evidence type="ECO:0000256" key="2">
    <source>
        <dbReference type="SAM" id="Phobius"/>
    </source>
</evidence>
<feature type="domain" description="DUF8017" evidence="3">
    <location>
        <begin position="112"/>
        <end position="312"/>
    </location>
</feature>
<dbReference type="EMBL" id="FPAB01000010">
    <property type="protein sequence ID" value="SFT18091.1"/>
    <property type="molecule type" value="Genomic_DNA"/>
</dbReference>
<evidence type="ECO:0000313" key="5">
    <source>
        <dbReference type="Proteomes" id="UP000198873"/>
    </source>
</evidence>
<feature type="region of interest" description="Disordered" evidence="1">
    <location>
        <begin position="235"/>
        <end position="258"/>
    </location>
</feature>
<sequence length="315" mass="32817">MGFGDQPCGANPYQDPSWLRPVSSGGPPPPGGGGTGGGRGGGHGTVRALALGLAGTALTFTAIAALLVLTDPGRAADGAVVATGKPDEADGARSRHPDDPRAPMTDSSVSVVSEDWLVVTSSQRYTAFDVPPDWGVGPEGSTLSFSREGDWENPVTIGDPAMLWNPACEYWSEDTMAEAEADGADALVDARALAGTRSGQGTTGTEESSRELAMDLLVSRYGRDEGAQVEVTETRPFGNDHGVRGHVTTATITGRPDNPEARCPVRDGLAIGVSYLNPVHDLVEWGLVADTGYDDELSDETIEQILGSIRYHDAG</sequence>
<organism evidence="4 5">
    <name type="scientific">Streptomyces harbinensis</name>
    <dbReference type="NCBI Taxonomy" id="1176198"/>
    <lineage>
        <taxon>Bacteria</taxon>
        <taxon>Bacillati</taxon>
        <taxon>Actinomycetota</taxon>
        <taxon>Actinomycetes</taxon>
        <taxon>Kitasatosporales</taxon>
        <taxon>Streptomycetaceae</taxon>
        <taxon>Streptomyces</taxon>
    </lineage>
</organism>
<proteinExistence type="predicted"/>
<feature type="transmembrane region" description="Helical" evidence="2">
    <location>
        <begin position="48"/>
        <end position="69"/>
    </location>
</feature>
<name>A0A1I6VWY2_9ACTN</name>
<keyword evidence="2" id="KW-0472">Membrane</keyword>
<keyword evidence="2" id="KW-1133">Transmembrane helix</keyword>
<dbReference type="InterPro" id="IPR058330">
    <property type="entry name" value="DUF8017"/>
</dbReference>
<keyword evidence="5" id="KW-1185">Reference proteome</keyword>
<evidence type="ECO:0000256" key="1">
    <source>
        <dbReference type="SAM" id="MobiDB-lite"/>
    </source>
</evidence>
<keyword evidence="2" id="KW-0812">Transmembrane</keyword>
<dbReference type="Proteomes" id="UP000198873">
    <property type="component" value="Unassembled WGS sequence"/>
</dbReference>
<reference evidence="5" key="1">
    <citation type="submission" date="2016-10" db="EMBL/GenBank/DDBJ databases">
        <authorList>
            <person name="Varghese N."/>
            <person name="Submissions S."/>
        </authorList>
    </citation>
    <scope>NUCLEOTIDE SEQUENCE [LARGE SCALE GENOMIC DNA]</scope>
    <source>
        <strain evidence="5">CGMCC 4.7047</strain>
    </source>
</reference>
<feature type="region of interest" description="Disordered" evidence="1">
    <location>
        <begin position="82"/>
        <end position="108"/>
    </location>
</feature>
<evidence type="ECO:0000259" key="3">
    <source>
        <dbReference type="Pfam" id="PF26056"/>
    </source>
</evidence>
<feature type="region of interest" description="Disordered" evidence="1">
    <location>
        <begin position="1"/>
        <end position="41"/>
    </location>
</feature>
<protein>
    <recommendedName>
        <fullName evidence="3">DUF8017 domain-containing protein</fullName>
    </recommendedName>
</protein>